<comment type="catalytic activity">
    <reaction evidence="2">
        <text>cytidine(34) in elongator tRNA(Met) + acetate + ATP = N(4)-acetylcytidine(34) in elongator tRNA(Met) + AMP + diphosphate</text>
        <dbReference type="Rhea" id="RHEA:58144"/>
        <dbReference type="Rhea" id="RHEA-COMP:10693"/>
        <dbReference type="Rhea" id="RHEA-COMP:10694"/>
        <dbReference type="ChEBI" id="CHEBI:30089"/>
        <dbReference type="ChEBI" id="CHEBI:30616"/>
        <dbReference type="ChEBI" id="CHEBI:33019"/>
        <dbReference type="ChEBI" id="CHEBI:74900"/>
        <dbReference type="ChEBI" id="CHEBI:82748"/>
        <dbReference type="ChEBI" id="CHEBI:456215"/>
    </reaction>
</comment>
<dbReference type="EC" id="6.3.4.-" evidence="2"/>
<dbReference type="InterPro" id="IPR008513">
    <property type="entry name" value="tRNA(Met)_cyd_acetate_ligase"/>
</dbReference>
<feature type="binding site" evidence="2">
    <location>
        <begin position="7"/>
        <end position="20"/>
    </location>
    <ligand>
        <name>ATP</name>
        <dbReference type="ChEBI" id="CHEBI:30616"/>
    </ligand>
</feature>
<feature type="binding site" evidence="2">
    <location>
        <position position="161"/>
    </location>
    <ligand>
        <name>ATP</name>
        <dbReference type="ChEBI" id="CHEBI:30616"/>
    </ligand>
</feature>
<name>A0ABU3U0E8_9FIRM</name>
<feature type="binding site" evidence="2">
    <location>
        <position position="186"/>
    </location>
    <ligand>
        <name>ATP</name>
        <dbReference type="ChEBI" id="CHEBI:30616"/>
    </ligand>
</feature>
<comment type="similarity">
    <text evidence="2">Belongs to the TmcAL family.</text>
</comment>
<keyword evidence="2" id="KW-0694">RNA-binding</keyword>
<dbReference type="PANTHER" id="PTHR37825">
    <property type="entry name" value="TRNA(MET) CYTIDINE ACETATE LIGASE"/>
    <property type="match status" value="1"/>
</dbReference>
<keyword evidence="4" id="KW-1185">Reference proteome</keyword>
<dbReference type="EMBL" id="JAWHPR010000005">
    <property type="protein sequence ID" value="MDU8689051.1"/>
    <property type="molecule type" value="Genomic_DNA"/>
</dbReference>
<evidence type="ECO:0000313" key="3">
    <source>
        <dbReference type="EMBL" id="MDU8689051.1"/>
    </source>
</evidence>
<dbReference type="Pfam" id="PF05636">
    <property type="entry name" value="HIGH_NTase1"/>
    <property type="match status" value="1"/>
</dbReference>
<keyword evidence="2" id="KW-0436">Ligase</keyword>
<protein>
    <recommendedName>
        <fullName evidence="2">tRNA(Met) cytidine acetate ligase</fullName>
        <ecNumber evidence="2">6.3.4.-</ecNumber>
    </recommendedName>
</protein>
<comment type="subcellular location">
    <subcellularLocation>
        <location evidence="2">Cytoplasm</location>
    </subcellularLocation>
</comment>
<dbReference type="Gene3D" id="3.40.50.620">
    <property type="entry name" value="HUPs"/>
    <property type="match status" value="1"/>
</dbReference>
<dbReference type="PANTHER" id="PTHR37825:SF1">
    <property type="entry name" value="TRNA(MET) CYTIDINE ACETATE LIGASE"/>
    <property type="match status" value="1"/>
</dbReference>
<comment type="function">
    <text evidence="2">Catalyzes the formation of N(4)-acetylcytidine (ac(4)C) at the wobble position of elongator tRNA(Met), using acetate and ATP as substrates. First activates an acetate ion to form acetyladenylate (Ac-AMP) and then transfers the acetyl group to tRNA to form ac(4)C34.</text>
</comment>
<dbReference type="SUPFAM" id="SSF52374">
    <property type="entry name" value="Nucleotidylyl transferase"/>
    <property type="match status" value="1"/>
</dbReference>
<comment type="caution">
    <text evidence="3">The sequence shown here is derived from an EMBL/GenBank/DDBJ whole genome shotgun (WGS) entry which is preliminary data.</text>
</comment>
<evidence type="ECO:0000256" key="2">
    <source>
        <dbReference type="HAMAP-Rule" id="MF_01539"/>
    </source>
</evidence>
<keyword evidence="2" id="KW-0963">Cytoplasm</keyword>
<comment type="caution">
    <text evidence="2">Lacks conserved residue(s) required for the propagation of feature annotation.</text>
</comment>
<dbReference type="RefSeq" id="WP_249237492.1">
    <property type="nucleotide sequence ID" value="NZ_CP094473.1"/>
</dbReference>
<dbReference type="Proteomes" id="UP001263246">
    <property type="component" value="Unassembled WGS sequence"/>
</dbReference>
<feature type="binding site" evidence="2">
    <location>
        <position position="100"/>
    </location>
    <ligand>
        <name>ATP</name>
        <dbReference type="ChEBI" id="CHEBI:30616"/>
    </ligand>
</feature>
<organism evidence="3 4">
    <name type="scientific">Faecalibacterium wellingii</name>
    <dbReference type="NCBI Taxonomy" id="2929491"/>
    <lineage>
        <taxon>Bacteria</taxon>
        <taxon>Bacillati</taxon>
        <taxon>Bacillota</taxon>
        <taxon>Clostridia</taxon>
        <taxon>Eubacteriales</taxon>
        <taxon>Oscillospiraceae</taxon>
        <taxon>Faecalibacterium</taxon>
    </lineage>
</organism>
<keyword evidence="2" id="KW-0820">tRNA-binding</keyword>
<keyword evidence="2" id="KW-0067">ATP-binding</keyword>
<accession>A0ABU3U0E8</accession>
<gene>
    <name evidence="2" type="primary">tmcAL</name>
    <name evidence="3" type="ORF">RX402_09890</name>
</gene>
<reference evidence="3 4" key="1">
    <citation type="submission" date="2023-10" db="EMBL/GenBank/DDBJ databases">
        <title>Host Genetic Regulation of Human Gut Microbial Structural Variation.</title>
        <authorList>
            <person name="Harmsen H.J.M."/>
        </authorList>
    </citation>
    <scope>NUCLEOTIDE SEQUENCE [LARGE SCALE GENOMIC DNA]</scope>
    <source>
        <strain evidence="3 4">HTF-F</strain>
    </source>
</reference>
<evidence type="ECO:0000313" key="4">
    <source>
        <dbReference type="Proteomes" id="UP001263246"/>
    </source>
</evidence>
<sequence>MKFAGIIAEYDPFHNGHAWQLAQAKALGAEHVAVAMSCGLTQRGSLPLLPEAVRVQAALQCGADLIFALPAPCACAGAEAFARAGVRILAATGCDALVFGAETPDAALLMEAARVLCSAAYRTELKQQLAAGARSFAAARQAAVEALCPGTALAALLNKPNNNLAVEYCKAILEQEAPMTPVPLPRVGAGHGQALAESGHAQFASASALRALWAEQGADALAPYVPEKALELYRKAEIDGTYTDYTAAGRCQLALLRAACARPEPFAAVRGVSEGLDHRLENAVRSCTGLSQLLDALTTVRYPRARMRRLAMDAALGYEVETVPALPPYLHLLGARREALPMLKNTALPVSHSLAKLEKENADCARMAAAQAAASDFGALCRRVPGPMGGVYRQKIIFLTN</sequence>
<dbReference type="InterPro" id="IPR014729">
    <property type="entry name" value="Rossmann-like_a/b/a_fold"/>
</dbReference>
<evidence type="ECO:0000256" key="1">
    <source>
        <dbReference type="ARBA" id="ARBA00022694"/>
    </source>
</evidence>
<keyword evidence="1 2" id="KW-0819">tRNA processing</keyword>
<proteinExistence type="inferred from homology"/>
<dbReference type="HAMAP" id="MF_01539">
    <property type="entry name" value="TmcAL"/>
    <property type="match status" value="1"/>
</dbReference>
<keyword evidence="2" id="KW-0547">Nucleotide-binding</keyword>